<feature type="coiled-coil region" evidence="3">
    <location>
        <begin position="431"/>
        <end position="462"/>
    </location>
</feature>
<evidence type="ECO:0000313" key="6">
    <source>
        <dbReference type="Proteomes" id="UP000464954"/>
    </source>
</evidence>
<keyword evidence="3" id="KW-0175">Coiled coil</keyword>
<comment type="catalytic activity">
    <reaction evidence="1">
        <text>ATP + protein L-histidine = ADP + protein N-phospho-L-histidine.</text>
        <dbReference type="EC" id="2.7.13.3"/>
    </reaction>
</comment>
<dbReference type="EC" id="2.7.13.3" evidence="2"/>
<keyword evidence="6" id="KW-1185">Reference proteome</keyword>
<dbReference type="AlphaFoldDB" id="A0A6P1M4T8"/>
<organism evidence="5 6">
    <name type="scientific">Tichowtungia aerotolerans</name>
    <dbReference type="NCBI Taxonomy" id="2697043"/>
    <lineage>
        <taxon>Bacteria</taxon>
        <taxon>Pseudomonadati</taxon>
        <taxon>Kiritimatiellota</taxon>
        <taxon>Tichowtungiia</taxon>
        <taxon>Tichowtungiales</taxon>
        <taxon>Tichowtungiaceae</taxon>
        <taxon>Tichowtungia</taxon>
    </lineage>
</organism>
<protein>
    <recommendedName>
        <fullName evidence="2">histidine kinase</fullName>
        <ecNumber evidence="2">2.7.13.3</ecNumber>
    </recommendedName>
</protein>
<feature type="compositionally biased region" description="Gly residues" evidence="4">
    <location>
        <begin position="381"/>
        <end position="398"/>
    </location>
</feature>
<sequence>MSKAISGISSPEMMNALGILGKMLNIASIYGMNHPSVSGPMKEAHQVLSDALRIEKKVALGLFNKTLTINDKMISDYTVHLRALERKFITLNIPHLVFRNGITLDELTQLVNALCTAGNQSGPSIKEQLDEAGMDHIKADSVEYVAQHEGEHLVGDDEGGRNGVEGDGDGLDEEAAEEKNEEEEETPPPIQIEQIVAFLKGDPSSASEPPTDELQEMLSDPEKLGQLIMESVSVRQSMQSLENGESLADIVIGCLRRTYEGLAQQKKFKSARGKASLHKAMLLLEKTVVDKIRNAVGEEQPEVDEQILEALREAEEQRQVEILAARFAEQHKKMTKTELDVLNYIRKHGEEKARALLDSEDIPEQEWNRLMIQSRNSRTGAGEGTGAGSESGEVGGSGDNIDMGALAIVLDKLDTIMHLDNTPPEIIKSTVDDVRENVEAATAKVEKQVESLESQVLQHEEDLILPPENRRSNKSRADLLLQISQLALKLSQPLTVITASIEAALLQTTQPALQHELLELANESGQRMKELMDRLTRLVGYPSMKEADIGIPG</sequence>
<evidence type="ECO:0000313" key="5">
    <source>
        <dbReference type="EMBL" id="QHI69600.1"/>
    </source>
</evidence>
<feature type="region of interest" description="Disordered" evidence="4">
    <location>
        <begin position="376"/>
        <end position="398"/>
    </location>
</feature>
<evidence type="ECO:0000256" key="1">
    <source>
        <dbReference type="ARBA" id="ARBA00000085"/>
    </source>
</evidence>
<dbReference type="RefSeq" id="WP_160628782.1">
    <property type="nucleotide sequence ID" value="NZ_CP047593.1"/>
</dbReference>
<dbReference type="KEGG" id="taer:GT409_09065"/>
<dbReference type="EMBL" id="CP047593">
    <property type="protein sequence ID" value="QHI69600.1"/>
    <property type="molecule type" value="Genomic_DNA"/>
</dbReference>
<feature type="region of interest" description="Disordered" evidence="4">
    <location>
        <begin position="151"/>
        <end position="190"/>
    </location>
</feature>
<gene>
    <name evidence="5" type="ORF">GT409_09065</name>
</gene>
<feature type="compositionally biased region" description="Acidic residues" evidence="4">
    <location>
        <begin position="166"/>
        <end position="186"/>
    </location>
</feature>
<evidence type="ECO:0000256" key="2">
    <source>
        <dbReference type="ARBA" id="ARBA00012438"/>
    </source>
</evidence>
<proteinExistence type="predicted"/>
<name>A0A6P1M4T8_9BACT</name>
<evidence type="ECO:0000256" key="3">
    <source>
        <dbReference type="SAM" id="Coils"/>
    </source>
</evidence>
<dbReference type="GO" id="GO:0000155">
    <property type="term" value="F:phosphorelay sensor kinase activity"/>
    <property type="evidence" value="ECO:0007669"/>
    <property type="project" value="InterPro"/>
</dbReference>
<dbReference type="CDD" id="cd00082">
    <property type="entry name" value="HisKA"/>
    <property type="match status" value="1"/>
</dbReference>
<dbReference type="InterPro" id="IPR003661">
    <property type="entry name" value="HisK_dim/P_dom"/>
</dbReference>
<evidence type="ECO:0000256" key="4">
    <source>
        <dbReference type="SAM" id="MobiDB-lite"/>
    </source>
</evidence>
<accession>A0A6P1M4T8</accession>
<reference evidence="5 6" key="1">
    <citation type="submission" date="2020-01" db="EMBL/GenBank/DDBJ databases">
        <title>Ponticoccus aerotolerans gen. nov., sp. nov., an anaerobic bacterium and proposal of Ponticoccusceae fam. nov., Ponticoccusles ord. nov. and Ponticoccuse classis nov. in the phylum Kiritimatiellaeota.</title>
        <authorList>
            <person name="Zhou L.Y."/>
            <person name="Du Z.J."/>
        </authorList>
    </citation>
    <scope>NUCLEOTIDE SEQUENCE [LARGE SCALE GENOMIC DNA]</scope>
    <source>
        <strain evidence="5 6">S-5007</strain>
    </source>
</reference>
<dbReference type="Proteomes" id="UP000464954">
    <property type="component" value="Chromosome"/>
</dbReference>
<feature type="compositionally biased region" description="Basic and acidic residues" evidence="4">
    <location>
        <begin position="151"/>
        <end position="160"/>
    </location>
</feature>